<dbReference type="AlphaFoldDB" id="A0A5C5PYJ4"/>
<keyword evidence="7" id="KW-1185">Reference proteome</keyword>
<dbReference type="Proteomes" id="UP000318428">
    <property type="component" value="Unassembled WGS sequence"/>
</dbReference>
<dbReference type="RefSeq" id="WP_146387480.1">
    <property type="nucleotide sequence ID" value="NZ_VFIO01000013.1"/>
</dbReference>
<dbReference type="Proteomes" id="UP000317901">
    <property type="component" value="Unassembled WGS sequence"/>
</dbReference>
<dbReference type="PROSITE" id="PS51186">
    <property type="entry name" value="GNAT"/>
    <property type="match status" value="1"/>
</dbReference>
<comment type="caution">
    <text evidence="5">The sequence shown here is derived from an EMBL/GenBank/DDBJ whole genome shotgun (WGS) entry which is preliminary data.</text>
</comment>
<accession>A0A5C5PYJ4</accession>
<gene>
    <name evidence="5" type="ORF">FJD37_12425</name>
    <name evidence="4" type="ORF">FJD38_21780</name>
</gene>
<organism evidence="5 6">
    <name type="scientific">Pseudomonas saxonica</name>
    <dbReference type="NCBI Taxonomy" id="2600598"/>
    <lineage>
        <taxon>Bacteria</taxon>
        <taxon>Pseudomonadati</taxon>
        <taxon>Pseudomonadota</taxon>
        <taxon>Gammaproteobacteria</taxon>
        <taxon>Pseudomonadales</taxon>
        <taxon>Pseudomonadaceae</taxon>
        <taxon>Pseudomonas</taxon>
    </lineage>
</organism>
<proteinExistence type="predicted"/>
<evidence type="ECO:0000256" key="1">
    <source>
        <dbReference type="ARBA" id="ARBA00022679"/>
    </source>
</evidence>
<evidence type="ECO:0000313" key="4">
    <source>
        <dbReference type="EMBL" id="TWR85749.1"/>
    </source>
</evidence>
<dbReference type="CDD" id="cd04301">
    <property type="entry name" value="NAT_SF"/>
    <property type="match status" value="1"/>
</dbReference>
<evidence type="ECO:0000259" key="3">
    <source>
        <dbReference type="PROSITE" id="PS51186"/>
    </source>
</evidence>
<dbReference type="GO" id="GO:0016747">
    <property type="term" value="F:acyltransferase activity, transferring groups other than amino-acyl groups"/>
    <property type="evidence" value="ECO:0007669"/>
    <property type="project" value="InterPro"/>
</dbReference>
<sequence>MNDLAIRNASITDAVLLCNAERETARTPGLLISRPSEFSSKSFEEKIDVLTREGLYVVAERSGLVVGHALLEPNRLESLAHVYSLTIVVHPNNLGQGVGQALMTVLLEWARARPGLLKIELRVRETNSHARRLYEKFGFVEEGRLEKRILLPDGTFIADITMAWFAPD</sequence>
<dbReference type="EMBL" id="VFIP01000021">
    <property type="protein sequence ID" value="TWR93456.1"/>
    <property type="molecule type" value="Genomic_DNA"/>
</dbReference>
<dbReference type="PANTHER" id="PTHR43877">
    <property type="entry name" value="AMINOALKYLPHOSPHONATE N-ACETYLTRANSFERASE-RELATED-RELATED"/>
    <property type="match status" value="1"/>
</dbReference>
<evidence type="ECO:0000313" key="7">
    <source>
        <dbReference type="Proteomes" id="UP000318428"/>
    </source>
</evidence>
<protein>
    <submittedName>
        <fullName evidence="5">GNAT family N-acetyltransferase</fullName>
    </submittedName>
</protein>
<dbReference type="InterPro" id="IPR016181">
    <property type="entry name" value="Acyl_CoA_acyltransferase"/>
</dbReference>
<dbReference type="InterPro" id="IPR050832">
    <property type="entry name" value="Bact_Acetyltransf"/>
</dbReference>
<feature type="domain" description="N-acetyltransferase" evidence="3">
    <location>
        <begin position="4"/>
        <end position="167"/>
    </location>
</feature>
<dbReference type="Gene3D" id="3.40.630.30">
    <property type="match status" value="1"/>
</dbReference>
<keyword evidence="1 5" id="KW-0808">Transferase</keyword>
<dbReference type="SUPFAM" id="SSF55729">
    <property type="entry name" value="Acyl-CoA N-acyltransferases (Nat)"/>
    <property type="match status" value="1"/>
</dbReference>
<name>A0A5C5PYJ4_9PSED</name>
<dbReference type="EMBL" id="VFIO01000013">
    <property type="protein sequence ID" value="TWR85749.1"/>
    <property type="molecule type" value="Genomic_DNA"/>
</dbReference>
<dbReference type="InterPro" id="IPR000182">
    <property type="entry name" value="GNAT_dom"/>
</dbReference>
<dbReference type="Pfam" id="PF00583">
    <property type="entry name" value="Acetyltransf_1"/>
    <property type="match status" value="1"/>
</dbReference>
<evidence type="ECO:0000256" key="2">
    <source>
        <dbReference type="ARBA" id="ARBA00023315"/>
    </source>
</evidence>
<evidence type="ECO:0000313" key="6">
    <source>
        <dbReference type="Proteomes" id="UP000317901"/>
    </source>
</evidence>
<reference evidence="6 7" key="1">
    <citation type="submission" date="2019-06" db="EMBL/GenBank/DDBJ databases">
        <title>Pseudomonas bimorpha sp. nov. isolated from bovine raw milk and skim milk concentrate.</title>
        <authorList>
            <person name="Hofmann K."/>
            <person name="Huptas C."/>
            <person name="Doll E."/>
            <person name="Scherer S."/>
            <person name="Wenning M."/>
        </authorList>
    </citation>
    <scope>NUCLEOTIDE SEQUENCE [LARGE SCALE GENOMIC DNA]</scope>
    <source>
        <strain evidence="4 7">DSM 108989</strain>
        <strain evidence="5 6">DSM 108990</strain>
    </source>
</reference>
<keyword evidence="2" id="KW-0012">Acyltransferase</keyword>
<evidence type="ECO:0000313" key="5">
    <source>
        <dbReference type="EMBL" id="TWR93456.1"/>
    </source>
</evidence>
<dbReference type="OrthoDB" id="336415at2"/>